<dbReference type="PANTHER" id="PTHR30273:SF2">
    <property type="entry name" value="PROTEIN FECR"/>
    <property type="match status" value="1"/>
</dbReference>
<feature type="domain" description="Protein FecR C-terminal" evidence="3">
    <location>
        <begin position="315"/>
        <end position="382"/>
    </location>
</feature>
<dbReference type="InterPro" id="IPR032508">
    <property type="entry name" value="FecR_C"/>
</dbReference>
<dbReference type="Gene3D" id="3.55.50.30">
    <property type="match status" value="1"/>
</dbReference>
<accession>A0ABS1R6T0</accession>
<dbReference type="RefSeq" id="WP_202104113.1">
    <property type="nucleotide sequence ID" value="NZ_JAERTY010000009.1"/>
</dbReference>
<keyword evidence="5" id="KW-1185">Reference proteome</keyword>
<evidence type="ECO:0000313" key="5">
    <source>
        <dbReference type="Proteomes" id="UP000625283"/>
    </source>
</evidence>
<dbReference type="Pfam" id="PF04773">
    <property type="entry name" value="FecR"/>
    <property type="match status" value="1"/>
</dbReference>
<name>A0ABS1R6T0_9SPHI</name>
<evidence type="ECO:0000256" key="1">
    <source>
        <dbReference type="SAM" id="Phobius"/>
    </source>
</evidence>
<evidence type="ECO:0000259" key="2">
    <source>
        <dbReference type="Pfam" id="PF04773"/>
    </source>
</evidence>
<organism evidence="4 5">
    <name type="scientific">Sphingobacterium faecale</name>
    <dbReference type="NCBI Taxonomy" id="2803775"/>
    <lineage>
        <taxon>Bacteria</taxon>
        <taxon>Pseudomonadati</taxon>
        <taxon>Bacteroidota</taxon>
        <taxon>Sphingobacteriia</taxon>
        <taxon>Sphingobacteriales</taxon>
        <taxon>Sphingobacteriaceae</taxon>
        <taxon>Sphingobacterium</taxon>
    </lineage>
</organism>
<dbReference type="PANTHER" id="PTHR30273">
    <property type="entry name" value="PERIPLASMIC SIGNAL SENSOR AND SIGMA FACTOR ACTIVATOR FECR-RELATED"/>
    <property type="match status" value="1"/>
</dbReference>
<gene>
    <name evidence="4" type="ORF">JKG61_16815</name>
</gene>
<evidence type="ECO:0000259" key="3">
    <source>
        <dbReference type="Pfam" id="PF16344"/>
    </source>
</evidence>
<feature type="transmembrane region" description="Helical" evidence="1">
    <location>
        <begin position="92"/>
        <end position="112"/>
    </location>
</feature>
<dbReference type="Pfam" id="PF16344">
    <property type="entry name" value="FecR_C"/>
    <property type="match status" value="1"/>
</dbReference>
<dbReference type="EMBL" id="JAERTY010000009">
    <property type="protein sequence ID" value="MBL1410421.1"/>
    <property type="molecule type" value="Genomic_DNA"/>
</dbReference>
<feature type="domain" description="FecR protein" evidence="2">
    <location>
        <begin position="178"/>
        <end position="272"/>
    </location>
</feature>
<comment type="caution">
    <text evidence="4">The sequence shown here is derived from an EMBL/GenBank/DDBJ whole genome shotgun (WGS) entry which is preliminary data.</text>
</comment>
<protein>
    <submittedName>
        <fullName evidence="4">FecR domain-containing protein</fullName>
    </submittedName>
</protein>
<proteinExistence type="predicted"/>
<keyword evidence="1" id="KW-1133">Transmembrane helix</keyword>
<dbReference type="Gene3D" id="2.60.120.1440">
    <property type="match status" value="1"/>
</dbReference>
<reference evidence="4 5" key="1">
    <citation type="submission" date="2021-01" db="EMBL/GenBank/DDBJ databases">
        <title>C459-1 draft genome sequence.</title>
        <authorList>
            <person name="Zhang X.-F."/>
        </authorList>
    </citation>
    <scope>NUCLEOTIDE SEQUENCE [LARGE SCALE GENOMIC DNA]</scope>
    <source>
        <strain evidence="5">C459-1</strain>
    </source>
</reference>
<sequence>MFKNEQEAIYIGNLISKKIQGTLQQAEEDYLRQWVNYSTENADMYNRCFDEQLQKEVYVSLHSIDLETAYDRTQQRILSRGEMTRKPRIASLYKYISAAVILVICGFSLYLFTIRKSPTDGMKAVPDYGPATSRASIILSDGRTISLDSADSLIIDQQNIRDNNGNTLGDINSAVFAKITTPRGGLYTITLADGTIVKLNAESSLEYPTTWAVDRREVSLQGEAYFEIAKNKNQPFIVNTAQQKIKVLGTHFNVLAYPNSSLTKTTLLEGSVLVERNHTDQNLLLEPGEQSLLQDNRLTKREVDVKQEVAWLYGKFNFDGKDLNEVIEELSRWYDVDITFEGKMPEIEFFGGTYRNGKISSVLDILKIYGIEYRIVESRRLILSPQKEQKGGEGQGSNK</sequence>
<evidence type="ECO:0000313" key="4">
    <source>
        <dbReference type="EMBL" id="MBL1410421.1"/>
    </source>
</evidence>
<dbReference type="InterPro" id="IPR012373">
    <property type="entry name" value="Ferrdict_sens_TM"/>
</dbReference>
<keyword evidence="1" id="KW-0472">Membrane</keyword>
<dbReference type="InterPro" id="IPR006860">
    <property type="entry name" value="FecR"/>
</dbReference>
<keyword evidence="1" id="KW-0812">Transmembrane</keyword>
<dbReference type="Proteomes" id="UP000625283">
    <property type="component" value="Unassembled WGS sequence"/>
</dbReference>